<comment type="caution">
    <text evidence="2">The sequence shown here is derived from an EMBL/GenBank/DDBJ whole genome shotgun (WGS) entry which is preliminary data.</text>
</comment>
<evidence type="ECO:0000313" key="3">
    <source>
        <dbReference type="Proteomes" id="UP000050872"/>
    </source>
</evidence>
<proteinExistence type="predicted"/>
<dbReference type="InterPro" id="IPR000182">
    <property type="entry name" value="GNAT_dom"/>
</dbReference>
<organism evidence="2 3">
    <name type="scientific">Companilactobacillus mindensis DSM 14500</name>
    <dbReference type="NCBI Taxonomy" id="1423770"/>
    <lineage>
        <taxon>Bacteria</taxon>
        <taxon>Bacillati</taxon>
        <taxon>Bacillota</taxon>
        <taxon>Bacilli</taxon>
        <taxon>Lactobacillales</taxon>
        <taxon>Lactobacillaceae</taxon>
        <taxon>Companilactobacillus</taxon>
    </lineage>
</organism>
<dbReference type="OrthoDB" id="7205533at2"/>
<keyword evidence="2" id="KW-0378">Hydrolase</keyword>
<feature type="domain" description="N-acetyltransferase" evidence="1">
    <location>
        <begin position="8"/>
        <end position="174"/>
    </location>
</feature>
<dbReference type="Gene3D" id="3.40.630.30">
    <property type="match status" value="1"/>
</dbReference>
<dbReference type="EMBL" id="AZEZ01000086">
    <property type="protein sequence ID" value="KRL43390.1"/>
    <property type="molecule type" value="Genomic_DNA"/>
</dbReference>
<gene>
    <name evidence="2" type="ORF">FD29_GL000989</name>
</gene>
<sequence>MAFNILPISIEEITYPDLPQLQKLSVNTFNDSFRNVRGDLSDYIKQNYNYGKLASEMINPQSHFYFIYYNHKLAGYLKLNLDQAQSKDMGSDALEIDRIYLRQNFGYMGLENKLIEFAFKQAKKFHKHDVWSNIWEHDQPIVYSYHQFGFKAIGSQKFKLAGHTQKDLVMLTSV</sequence>
<dbReference type="SUPFAM" id="SSF55729">
    <property type="entry name" value="Acyl-CoA N-acyltransferases (Nat)"/>
    <property type="match status" value="1"/>
</dbReference>
<evidence type="ECO:0000259" key="1">
    <source>
        <dbReference type="PROSITE" id="PS51186"/>
    </source>
</evidence>
<dbReference type="Pfam" id="PF00583">
    <property type="entry name" value="Acetyltransf_1"/>
    <property type="match status" value="1"/>
</dbReference>
<keyword evidence="2" id="KW-0645">Protease</keyword>
<dbReference type="InterPro" id="IPR016181">
    <property type="entry name" value="Acyl_CoA_acyltransferase"/>
</dbReference>
<accession>A0A0R1QFV8</accession>
<dbReference type="GO" id="GO:0016747">
    <property type="term" value="F:acyltransferase activity, transferring groups other than amino-acyl groups"/>
    <property type="evidence" value="ECO:0007669"/>
    <property type="project" value="InterPro"/>
</dbReference>
<name>A0A0R1QFV8_9LACO</name>
<dbReference type="Proteomes" id="UP000050872">
    <property type="component" value="Unassembled WGS sequence"/>
</dbReference>
<dbReference type="PROSITE" id="PS51186">
    <property type="entry name" value="GNAT"/>
    <property type="match status" value="1"/>
</dbReference>
<dbReference type="AlphaFoldDB" id="A0A0R1QFV8"/>
<keyword evidence="3" id="KW-1185">Reference proteome</keyword>
<dbReference type="GO" id="GO:0008233">
    <property type="term" value="F:peptidase activity"/>
    <property type="evidence" value="ECO:0007669"/>
    <property type="project" value="UniProtKB-KW"/>
</dbReference>
<evidence type="ECO:0000313" key="2">
    <source>
        <dbReference type="EMBL" id="KRL43390.1"/>
    </source>
</evidence>
<dbReference type="PATRIC" id="fig|1423770.3.peg.1019"/>
<dbReference type="GO" id="GO:0006508">
    <property type="term" value="P:proteolysis"/>
    <property type="evidence" value="ECO:0007669"/>
    <property type="project" value="UniProtKB-KW"/>
</dbReference>
<protein>
    <submittedName>
        <fullName evidence="2">Protease synthase and sporulation negative regulatory PAI 1 domain protein</fullName>
    </submittedName>
</protein>
<dbReference type="STRING" id="1423770.FD29_GL000989"/>
<reference evidence="2 3" key="1">
    <citation type="journal article" date="2015" name="Genome Announc.">
        <title>Expanding the biotechnology potential of lactobacilli through comparative genomics of 213 strains and associated genera.</title>
        <authorList>
            <person name="Sun Z."/>
            <person name="Harris H.M."/>
            <person name="McCann A."/>
            <person name="Guo C."/>
            <person name="Argimon S."/>
            <person name="Zhang W."/>
            <person name="Yang X."/>
            <person name="Jeffery I.B."/>
            <person name="Cooney J.C."/>
            <person name="Kagawa T.F."/>
            <person name="Liu W."/>
            <person name="Song Y."/>
            <person name="Salvetti E."/>
            <person name="Wrobel A."/>
            <person name="Rasinkangas P."/>
            <person name="Parkhill J."/>
            <person name="Rea M.C."/>
            <person name="O'Sullivan O."/>
            <person name="Ritari J."/>
            <person name="Douillard F.P."/>
            <person name="Paul Ross R."/>
            <person name="Yang R."/>
            <person name="Briner A.E."/>
            <person name="Felis G.E."/>
            <person name="de Vos W.M."/>
            <person name="Barrangou R."/>
            <person name="Klaenhammer T.R."/>
            <person name="Caufield P.W."/>
            <person name="Cui Y."/>
            <person name="Zhang H."/>
            <person name="O'Toole P.W."/>
        </authorList>
    </citation>
    <scope>NUCLEOTIDE SEQUENCE [LARGE SCALE GENOMIC DNA]</scope>
    <source>
        <strain evidence="2 3">DSM 14500</strain>
    </source>
</reference>
<dbReference type="RefSeq" id="WP_057888378.1">
    <property type="nucleotide sequence ID" value="NZ_AZEZ01000086.1"/>
</dbReference>